<evidence type="ECO:0000313" key="2">
    <source>
        <dbReference type="Proteomes" id="UP000003295"/>
    </source>
</evidence>
<protein>
    <submittedName>
        <fullName evidence="1">Uncharacterized protein</fullName>
    </submittedName>
</protein>
<dbReference type="Proteomes" id="UP000003295">
    <property type="component" value="Unassembled WGS sequence"/>
</dbReference>
<name>C4F7T3_9ACTN</name>
<reference evidence="1 2" key="1">
    <citation type="submission" date="2009-04" db="EMBL/GenBank/DDBJ databases">
        <authorList>
            <person name="Weinstock G."/>
            <person name="Sodergren E."/>
            <person name="Clifton S."/>
            <person name="Fulton L."/>
            <person name="Fulton B."/>
            <person name="Courtney L."/>
            <person name="Fronick C."/>
            <person name="Harrison M."/>
            <person name="Strong C."/>
            <person name="Farmer C."/>
            <person name="Delahaunty K."/>
            <person name="Markovic C."/>
            <person name="Hall O."/>
            <person name="Minx P."/>
            <person name="Tomlinson C."/>
            <person name="Mitreva M."/>
            <person name="Nelson J."/>
            <person name="Hou S."/>
            <person name="Wollam A."/>
            <person name="Pepin K.H."/>
            <person name="Johnson M."/>
            <person name="Bhonagiri V."/>
            <person name="Nash W.E."/>
            <person name="Warren W."/>
            <person name="Chinwalla A."/>
            <person name="Mardis E.R."/>
            <person name="Wilson R.K."/>
        </authorList>
    </citation>
    <scope>NUCLEOTIDE SEQUENCE [LARGE SCALE GENOMIC DNA]</scope>
    <source>
        <strain evidence="1 2">DSM 13280</strain>
    </source>
</reference>
<accession>C4F7T3</accession>
<dbReference type="HOGENOM" id="CLU_2245330_0_0_11"/>
<gene>
    <name evidence="1" type="ORF">COLINT_02097</name>
</gene>
<organism evidence="1 2">
    <name type="scientific">Collinsella intestinalis DSM 13280</name>
    <dbReference type="NCBI Taxonomy" id="521003"/>
    <lineage>
        <taxon>Bacteria</taxon>
        <taxon>Bacillati</taxon>
        <taxon>Actinomycetota</taxon>
        <taxon>Coriobacteriia</taxon>
        <taxon>Coriobacteriales</taxon>
        <taxon>Coriobacteriaceae</taxon>
        <taxon>Collinsella</taxon>
    </lineage>
</organism>
<proteinExistence type="predicted"/>
<dbReference type="AlphaFoldDB" id="C4F7T3"/>
<dbReference type="EMBL" id="ABXH02000003">
    <property type="protein sequence ID" value="EEP45051.1"/>
    <property type="molecule type" value="Genomic_DNA"/>
</dbReference>
<dbReference type="STRING" id="521003.COLINT_02097"/>
<evidence type="ECO:0000313" key="1">
    <source>
        <dbReference type="EMBL" id="EEP45051.1"/>
    </source>
</evidence>
<comment type="caution">
    <text evidence="1">The sequence shown here is derived from an EMBL/GenBank/DDBJ whole genome shotgun (WGS) entry which is preliminary data.</text>
</comment>
<sequence>MEISNPDRASWTLYVWRVKMKNMGKLVLAAAGLAVAVFAALGMLSPASAVADEETPGALGIVIGLGEATPRSDGGVEFDVVRWVEDGTEVVPVPDVRVFTDVAE</sequence>